<evidence type="ECO:0000259" key="13">
    <source>
        <dbReference type="PROSITE" id="PS50885"/>
    </source>
</evidence>
<dbReference type="InterPro" id="IPR003660">
    <property type="entry name" value="HAMP_dom"/>
</dbReference>
<protein>
    <recommendedName>
        <fullName evidence="3">histidine kinase</fullName>
        <ecNumber evidence="3">2.7.13.3</ecNumber>
    </recommendedName>
</protein>
<keyword evidence="6" id="KW-0547">Nucleotide-binding</keyword>
<dbReference type="GO" id="GO:0016020">
    <property type="term" value="C:membrane"/>
    <property type="evidence" value="ECO:0007669"/>
    <property type="project" value="UniProtKB-SubCell"/>
</dbReference>
<evidence type="ECO:0000256" key="11">
    <source>
        <dbReference type="SAM" id="Phobius"/>
    </source>
</evidence>
<dbReference type="Pfam" id="PF00672">
    <property type="entry name" value="HAMP"/>
    <property type="match status" value="1"/>
</dbReference>
<evidence type="ECO:0000313" key="15">
    <source>
        <dbReference type="Proteomes" id="UP000239800"/>
    </source>
</evidence>
<accession>A0A2S7KTX3</accession>
<dbReference type="EC" id="2.7.13.3" evidence="3"/>
<dbReference type="Proteomes" id="UP000239800">
    <property type="component" value="Unassembled WGS sequence"/>
</dbReference>
<evidence type="ECO:0000256" key="8">
    <source>
        <dbReference type="ARBA" id="ARBA00022840"/>
    </source>
</evidence>
<dbReference type="SUPFAM" id="SSF47384">
    <property type="entry name" value="Homodimeric domain of signal transducing histidine kinase"/>
    <property type="match status" value="1"/>
</dbReference>
<dbReference type="SUPFAM" id="SSF55874">
    <property type="entry name" value="ATPase domain of HSP90 chaperone/DNA topoisomerase II/histidine kinase"/>
    <property type="match status" value="1"/>
</dbReference>
<feature type="transmembrane region" description="Helical" evidence="11">
    <location>
        <begin position="12"/>
        <end position="34"/>
    </location>
</feature>
<keyword evidence="11" id="KW-0472">Membrane</keyword>
<keyword evidence="4" id="KW-0597">Phosphoprotein</keyword>
<evidence type="ECO:0000313" key="14">
    <source>
        <dbReference type="EMBL" id="PQB06067.1"/>
    </source>
</evidence>
<keyword evidence="7 14" id="KW-0418">Kinase</keyword>
<dbReference type="InterPro" id="IPR036890">
    <property type="entry name" value="HATPase_C_sf"/>
</dbReference>
<evidence type="ECO:0000256" key="2">
    <source>
        <dbReference type="ARBA" id="ARBA00004370"/>
    </source>
</evidence>
<dbReference type="PANTHER" id="PTHR43065:SF10">
    <property type="entry name" value="PEROXIDE STRESS-ACTIVATED HISTIDINE KINASE MAK3"/>
    <property type="match status" value="1"/>
</dbReference>
<dbReference type="SMART" id="SM00388">
    <property type="entry name" value="HisKA"/>
    <property type="match status" value="1"/>
</dbReference>
<dbReference type="InterPro" id="IPR005467">
    <property type="entry name" value="His_kinase_dom"/>
</dbReference>
<dbReference type="OrthoDB" id="9776727at2"/>
<keyword evidence="10" id="KW-0175">Coiled coil</keyword>
<dbReference type="CDD" id="cd00082">
    <property type="entry name" value="HisKA"/>
    <property type="match status" value="1"/>
</dbReference>
<evidence type="ECO:0000256" key="5">
    <source>
        <dbReference type="ARBA" id="ARBA00022679"/>
    </source>
</evidence>
<gene>
    <name evidence="14" type="ORF">BST85_12065</name>
</gene>
<dbReference type="PANTHER" id="PTHR43065">
    <property type="entry name" value="SENSOR HISTIDINE KINASE"/>
    <property type="match status" value="1"/>
</dbReference>
<dbReference type="Gene3D" id="6.10.340.10">
    <property type="match status" value="1"/>
</dbReference>
<comment type="subcellular location">
    <subcellularLocation>
        <location evidence="2">Membrane</location>
    </subcellularLocation>
</comment>
<dbReference type="EMBL" id="MQUB01000001">
    <property type="protein sequence ID" value="PQB06067.1"/>
    <property type="molecule type" value="Genomic_DNA"/>
</dbReference>
<dbReference type="PRINTS" id="PR00344">
    <property type="entry name" value="BCTRLSENSOR"/>
</dbReference>
<keyword evidence="9" id="KW-0902">Two-component regulatory system</keyword>
<evidence type="ECO:0000256" key="10">
    <source>
        <dbReference type="SAM" id="Coils"/>
    </source>
</evidence>
<comment type="caution">
    <text evidence="14">The sequence shown here is derived from an EMBL/GenBank/DDBJ whole genome shotgun (WGS) entry which is preliminary data.</text>
</comment>
<evidence type="ECO:0000256" key="1">
    <source>
        <dbReference type="ARBA" id="ARBA00000085"/>
    </source>
</evidence>
<dbReference type="Gene3D" id="3.30.565.10">
    <property type="entry name" value="Histidine kinase-like ATPase, C-terminal domain"/>
    <property type="match status" value="1"/>
</dbReference>
<evidence type="ECO:0000256" key="9">
    <source>
        <dbReference type="ARBA" id="ARBA00023012"/>
    </source>
</evidence>
<evidence type="ECO:0000256" key="3">
    <source>
        <dbReference type="ARBA" id="ARBA00012438"/>
    </source>
</evidence>
<evidence type="ECO:0000259" key="12">
    <source>
        <dbReference type="PROSITE" id="PS50109"/>
    </source>
</evidence>
<dbReference type="InterPro" id="IPR003594">
    <property type="entry name" value="HATPase_dom"/>
</dbReference>
<dbReference type="GO" id="GO:0000155">
    <property type="term" value="F:phosphorelay sensor kinase activity"/>
    <property type="evidence" value="ECO:0007669"/>
    <property type="project" value="InterPro"/>
</dbReference>
<organism evidence="14 15">
    <name type="scientific">Aureitalea marina</name>
    <dbReference type="NCBI Taxonomy" id="930804"/>
    <lineage>
        <taxon>Bacteria</taxon>
        <taxon>Pseudomonadati</taxon>
        <taxon>Bacteroidota</taxon>
        <taxon>Flavobacteriia</taxon>
        <taxon>Flavobacteriales</taxon>
        <taxon>Flavobacteriaceae</taxon>
        <taxon>Aureitalea</taxon>
    </lineage>
</organism>
<dbReference type="InterPro" id="IPR004358">
    <property type="entry name" value="Sig_transdc_His_kin-like_C"/>
</dbReference>
<dbReference type="GO" id="GO:0005524">
    <property type="term" value="F:ATP binding"/>
    <property type="evidence" value="ECO:0007669"/>
    <property type="project" value="UniProtKB-KW"/>
</dbReference>
<dbReference type="RefSeq" id="WP_104813495.1">
    <property type="nucleotide sequence ID" value="NZ_MQUB01000001.1"/>
</dbReference>
<dbReference type="PROSITE" id="PS50885">
    <property type="entry name" value="HAMP"/>
    <property type="match status" value="1"/>
</dbReference>
<feature type="transmembrane region" description="Helical" evidence="11">
    <location>
        <begin position="185"/>
        <end position="203"/>
    </location>
</feature>
<evidence type="ECO:0000256" key="6">
    <source>
        <dbReference type="ARBA" id="ARBA00022741"/>
    </source>
</evidence>
<reference evidence="14 15" key="1">
    <citation type="submission" date="2016-11" db="EMBL/GenBank/DDBJ databases">
        <title>Trade-off between light-utilization and light-protection in marine flavobacteria.</title>
        <authorList>
            <person name="Kumagai Y."/>
        </authorList>
    </citation>
    <scope>NUCLEOTIDE SEQUENCE [LARGE SCALE GENOMIC DNA]</scope>
    <source>
        <strain evidence="14 15">NBRC 107741</strain>
    </source>
</reference>
<keyword evidence="11" id="KW-1133">Transmembrane helix</keyword>
<keyword evidence="15" id="KW-1185">Reference proteome</keyword>
<name>A0A2S7KTX3_9FLAO</name>
<dbReference type="SMART" id="SM00387">
    <property type="entry name" value="HATPase_c"/>
    <property type="match status" value="1"/>
</dbReference>
<keyword evidence="11" id="KW-0812">Transmembrane</keyword>
<feature type="domain" description="HAMP" evidence="13">
    <location>
        <begin position="205"/>
        <end position="259"/>
    </location>
</feature>
<dbReference type="SMART" id="SM00304">
    <property type="entry name" value="HAMP"/>
    <property type="match status" value="1"/>
</dbReference>
<dbReference type="PROSITE" id="PS50109">
    <property type="entry name" value="HIS_KIN"/>
    <property type="match status" value="1"/>
</dbReference>
<dbReference type="AlphaFoldDB" id="A0A2S7KTX3"/>
<dbReference type="Pfam" id="PF02518">
    <property type="entry name" value="HATPase_c"/>
    <property type="match status" value="1"/>
</dbReference>
<dbReference type="InterPro" id="IPR036097">
    <property type="entry name" value="HisK_dim/P_sf"/>
</dbReference>
<evidence type="ECO:0000256" key="7">
    <source>
        <dbReference type="ARBA" id="ARBA00022777"/>
    </source>
</evidence>
<dbReference type="InterPro" id="IPR003661">
    <property type="entry name" value="HisK_dim/P_dom"/>
</dbReference>
<feature type="domain" description="Histidine kinase" evidence="12">
    <location>
        <begin position="276"/>
        <end position="486"/>
    </location>
</feature>
<comment type="catalytic activity">
    <reaction evidence="1">
        <text>ATP + protein L-histidine = ADP + protein N-phospho-L-histidine.</text>
        <dbReference type="EC" id="2.7.13.3"/>
    </reaction>
</comment>
<dbReference type="Gene3D" id="1.10.287.130">
    <property type="match status" value="1"/>
</dbReference>
<feature type="coiled-coil region" evidence="10">
    <location>
        <begin position="211"/>
        <end position="267"/>
    </location>
</feature>
<sequence length="486" mass="56030">MRVVKSLRFRIFMAMLMLVVLASILIALVTVYQYREEAYDYHRERLQRKEASIRDNINYVLKNTTYPVETDQIPLIFRTKIFEIKDIHNLELYFYDLDGGLLKSSRASLLRDTTHDQIPEYALQALRISADKHFVEEFEEEGVKYQSSYSYITDSQFKPLAILNLPYIADDDFINKELRENLTRLAIAYAFMLLIAIALAYFLSKYITRSLNQVSERINQTRLDKRNEKIELEDNTTNELTSLVKAYNSMIDELEQSAAQLATSEREAAWREMAKQVAHEIKNPLTPMRLTVQSFQRKFNAEDPDVDKKVAEYSNTLIQQIDTMSSIASAFSTYAEMPAQQDEHLNVVNITRLALEIFNEPYIYFESEEEEMIVKFDRTQLIRVITNLVKNSIQAIHQRNPDNPHIDVEISSAPGSVLITVSDNGTGIADQNRELVFEPKFTTKTSGMGLGLAMVKKIVETYRGTIDFESAEHLGTTFRVTIPKQS</sequence>
<evidence type="ECO:0000256" key="4">
    <source>
        <dbReference type="ARBA" id="ARBA00022553"/>
    </source>
</evidence>
<proteinExistence type="predicted"/>
<keyword evidence="8" id="KW-0067">ATP-binding</keyword>
<dbReference type="Pfam" id="PF00512">
    <property type="entry name" value="HisKA"/>
    <property type="match status" value="1"/>
</dbReference>
<keyword evidence="5" id="KW-0808">Transferase</keyword>